<name>A0AAV9C6E8_ACOCL</name>
<dbReference type="EMBL" id="JAUJYO010000021">
    <property type="protein sequence ID" value="KAK1283818.1"/>
    <property type="molecule type" value="Genomic_DNA"/>
</dbReference>
<keyword evidence="2" id="KW-1185">Reference proteome</keyword>
<gene>
    <name evidence="1" type="ORF">QJS10_CPB21g00842</name>
</gene>
<reference evidence="1" key="1">
    <citation type="journal article" date="2023" name="Nat. Commun.">
        <title>Diploid and tetraploid genomes of Acorus and the evolution of monocots.</title>
        <authorList>
            <person name="Ma L."/>
            <person name="Liu K.W."/>
            <person name="Li Z."/>
            <person name="Hsiao Y.Y."/>
            <person name="Qi Y."/>
            <person name="Fu T."/>
            <person name="Tang G.D."/>
            <person name="Zhang D."/>
            <person name="Sun W.H."/>
            <person name="Liu D.K."/>
            <person name="Li Y."/>
            <person name="Chen G.Z."/>
            <person name="Liu X.D."/>
            <person name="Liao X.Y."/>
            <person name="Jiang Y.T."/>
            <person name="Yu X."/>
            <person name="Hao Y."/>
            <person name="Huang J."/>
            <person name="Zhao X.W."/>
            <person name="Ke S."/>
            <person name="Chen Y.Y."/>
            <person name="Wu W.L."/>
            <person name="Hsu J.L."/>
            <person name="Lin Y.F."/>
            <person name="Huang M.D."/>
            <person name="Li C.Y."/>
            <person name="Huang L."/>
            <person name="Wang Z.W."/>
            <person name="Zhao X."/>
            <person name="Zhong W.Y."/>
            <person name="Peng D.H."/>
            <person name="Ahmad S."/>
            <person name="Lan S."/>
            <person name="Zhang J.S."/>
            <person name="Tsai W.C."/>
            <person name="Van de Peer Y."/>
            <person name="Liu Z.J."/>
        </authorList>
    </citation>
    <scope>NUCLEOTIDE SEQUENCE</scope>
    <source>
        <strain evidence="1">CP</strain>
    </source>
</reference>
<accession>A0AAV9C6E8</accession>
<dbReference type="Proteomes" id="UP001180020">
    <property type="component" value="Unassembled WGS sequence"/>
</dbReference>
<evidence type="ECO:0000313" key="1">
    <source>
        <dbReference type="EMBL" id="KAK1283818.1"/>
    </source>
</evidence>
<protein>
    <submittedName>
        <fullName evidence="1">Uncharacterized protein</fullName>
    </submittedName>
</protein>
<sequence>MLKNEIPCKGGLITSSLESTEGHKVGGDLEEGHCSGVIRRSVRLDRPIPSAEDLQAVWQLVYLEDV</sequence>
<proteinExistence type="predicted"/>
<organism evidence="1 2">
    <name type="scientific">Acorus calamus</name>
    <name type="common">Sweet flag</name>
    <dbReference type="NCBI Taxonomy" id="4465"/>
    <lineage>
        <taxon>Eukaryota</taxon>
        <taxon>Viridiplantae</taxon>
        <taxon>Streptophyta</taxon>
        <taxon>Embryophyta</taxon>
        <taxon>Tracheophyta</taxon>
        <taxon>Spermatophyta</taxon>
        <taxon>Magnoliopsida</taxon>
        <taxon>Liliopsida</taxon>
        <taxon>Acoraceae</taxon>
        <taxon>Acorus</taxon>
    </lineage>
</organism>
<evidence type="ECO:0000313" key="2">
    <source>
        <dbReference type="Proteomes" id="UP001180020"/>
    </source>
</evidence>
<reference evidence="1" key="2">
    <citation type="submission" date="2023-06" db="EMBL/GenBank/DDBJ databases">
        <authorList>
            <person name="Ma L."/>
            <person name="Liu K.-W."/>
            <person name="Li Z."/>
            <person name="Hsiao Y.-Y."/>
            <person name="Qi Y."/>
            <person name="Fu T."/>
            <person name="Tang G."/>
            <person name="Zhang D."/>
            <person name="Sun W.-H."/>
            <person name="Liu D.-K."/>
            <person name="Li Y."/>
            <person name="Chen G.-Z."/>
            <person name="Liu X.-D."/>
            <person name="Liao X.-Y."/>
            <person name="Jiang Y.-T."/>
            <person name="Yu X."/>
            <person name="Hao Y."/>
            <person name="Huang J."/>
            <person name="Zhao X.-W."/>
            <person name="Ke S."/>
            <person name="Chen Y.-Y."/>
            <person name="Wu W.-L."/>
            <person name="Hsu J.-L."/>
            <person name="Lin Y.-F."/>
            <person name="Huang M.-D."/>
            <person name="Li C.-Y."/>
            <person name="Huang L."/>
            <person name="Wang Z.-W."/>
            <person name="Zhao X."/>
            <person name="Zhong W.-Y."/>
            <person name="Peng D.-H."/>
            <person name="Ahmad S."/>
            <person name="Lan S."/>
            <person name="Zhang J.-S."/>
            <person name="Tsai W.-C."/>
            <person name="Van De Peer Y."/>
            <person name="Liu Z.-J."/>
        </authorList>
    </citation>
    <scope>NUCLEOTIDE SEQUENCE</scope>
    <source>
        <strain evidence="1">CP</strain>
        <tissue evidence="1">Leaves</tissue>
    </source>
</reference>
<comment type="caution">
    <text evidence="1">The sequence shown here is derived from an EMBL/GenBank/DDBJ whole genome shotgun (WGS) entry which is preliminary data.</text>
</comment>
<dbReference type="AlphaFoldDB" id="A0AAV9C6E8"/>